<feature type="transmembrane region" description="Helical" evidence="6">
    <location>
        <begin position="52"/>
        <end position="73"/>
    </location>
</feature>
<reference evidence="7" key="1">
    <citation type="submission" date="2020-11" db="EMBL/GenBank/DDBJ databases">
        <authorList>
            <consortium name="DOE Joint Genome Institute"/>
            <person name="Ahrendt S."/>
            <person name="Riley R."/>
            <person name="Andreopoulos W."/>
            <person name="Labutti K."/>
            <person name="Pangilinan J."/>
            <person name="Ruiz-Duenas F.J."/>
            <person name="Barrasa J.M."/>
            <person name="Sanchez-Garcia M."/>
            <person name="Camarero S."/>
            <person name="Miyauchi S."/>
            <person name="Serrano A."/>
            <person name="Linde D."/>
            <person name="Babiker R."/>
            <person name="Drula E."/>
            <person name="Ayuso-Fernandez I."/>
            <person name="Pacheco R."/>
            <person name="Padilla G."/>
            <person name="Ferreira P."/>
            <person name="Barriuso J."/>
            <person name="Kellner H."/>
            <person name="Castanera R."/>
            <person name="Alfaro M."/>
            <person name="Ramirez L."/>
            <person name="Pisabarro A.G."/>
            <person name="Kuo A."/>
            <person name="Tritt A."/>
            <person name="Lipzen A."/>
            <person name="He G."/>
            <person name="Yan M."/>
            <person name="Ng V."/>
            <person name="Cullen D."/>
            <person name="Martin F."/>
            <person name="Rosso M.-N."/>
            <person name="Henrissat B."/>
            <person name="Hibbett D."/>
            <person name="Martinez A.T."/>
            <person name="Grigoriev I.V."/>
        </authorList>
    </citation>
    <scope>NUCLEOTIDE SEQUENCE</scope>
    <source>
        <strain evidence="7">CBS 247.69</strain>
    </source>
</reference>
<feature type="transmembrane region" description="Helical" evidence="6">
    <location>
        <begin position="147"/>
        <end position="167"/>
    </location>
</feature>
<feature type="compositionally biased region" description="Polar residues" evidence="5">
    <location>
        <begin position="398"/>
        <end position="410"/>
    </location>
</feature>
<evidence type="ECO:0008006" key="9">
    <source>
        <dbReference type="Google" id="ProtNLM"/>
    </source>
</evidence>
<dbReference type="AlphaFoldDB" id="A0A9P5Y0A3"/>
<proteinExistence type="predicted"/>
<comment type="caution">
    <text evidence="7">The sequence shown here is derived from an EMBL/GenBank/DDBJ whole genome shotgun (WGS) entry which is preliminary data.</text>
</comment>
<dbReference type="EMBL" id="MU150308">
    <property type="protein sequence ID" value="KAF9459897.1"/>
    <property type="molecule type" value="Genomic_DNA"/>
</dbReference>
<evidence type="ECO:0000313" key="8">
    <source>
        <dbReference type="Proteomes" id="UP000807353"/>
    </source>
</evidence>
<keyword evidence="2 6" id="KW-0812">Transmembrane</keyword>
<organism evidence="7 8">
    <name type="scientific">Collybia nuda</name>
    <dbReference type="NCBI Taxonomy" id="64659"/>
    <lineage>
        <taxon>Eukaryota</taxon>
        <taxon>Fungi</taxon>
        <taxon>Dikarya</taxon>
        <taxon>Basidiomycota</taxon>
        <taxon>Agaricomycotina</taxon>
        <taxon>Agaricomycetes</taxon>
        <taxon>Agaricomycetidae</taxon>
        <taxon>Agaricales</taxon>
        <taxon>Tricholomatineae</taxon>
        <taxon>Clitocybaceae</taxon>
        <taxon>Collybia</taxon>
    </lineage>
</organism>
<feature type="region of interest" description="Disordered" evidence="5">
    <location>
        <begin position="459"/>
        <end position="478"/>
    </location>
</feature>
<feature type="transmembrane region" description="Helical" evidence="6">
    <location>
        <begin position="289"/>
        <end position="308"/>
    </location>
</feature>
<dbReference type="Pfam" id="PF05653">
    <property type="entry name" value="Mg_trans_NIPA"/>
    <property type="match status" value="2"/>
</dbReference>
<comment type="subcellular location">
    <subcellularLocation>
        <location evidence="1">Membrane</location>
        <topology evidence="1">Multi-pass membrane protein</topology>
    </subcellularLocation>
</comment>
<feature type="transmembrane region" description="Helical" evidence="6">
    <location>
        <begin position="79"/>
        <end position="99"/>
    </location>
</feature>
<evidence type="ECO:0000256" key="1">
    <source>
        <dbReference type="ARBA" id="ARBA00004141"/>
    </source>
</evidence>
<dbReference type="GO" id="GO:0015095">
    <property type="term" value="F:magnesium ion transmembrane transporter activity"/>
    <property type="evidence" value="ECO:0007669"/>
    <property type="project" value="InterPro"/>
</dbReference>
<evidence type="ECO:0000256" key="5">
    <source>
        <dbReference type="SAM" id="MobiDB-lite"/>
    </source>
</evidence>
<dbReference type="OrthoDB" id="2504919at2759"/>
<dbReference type="PANTHER" id="PTHR12570:SF86">
    <property type="entry name" value="ADR321CP"/>
    <property type="match status" value="1"/>
</dbReference>
<dbReference type="GO" id="GO:0016020">
    <property type="term" value="C:membrane"/>
    <property type="evidence" value="ECO:0007669"/>
    <property type="project" value="UniProtKB-SubCell"/>
</dbReference>
<evidence type="ECO:0000256" key="6">
    <source>
        <dbReference type="SAM" id="Phobius"/>
    </source>
</evidence>
<gene>
    <name evidence="7" type="ORF">BDZ94DRAFT_1291385</name>
</gene>
<feature type="compositionally biased region" description="Polar residues" evidence="5">
    <location>
        <begin position="461"/>
        <end position="472"/>
    </location>
</feature>
<feature type="transmembrane region" description="Helical" evidence="6">
    <location>
        <begin position="347"/>
        <end position="369"/>
    </location>
</feature>
<protein>
    <recommendedName>
        <fullName evidence="9">Magnesium transporter</fullName>
    </recommendedName>
</protein>
<dbReference type="InterPro" id="IPR037185">
    <property type="entry name" value="EmrE-like"/>
</dbReference>
<accession>A0A9P5Y0A3</accession>
<keyword evidence="8" id="KW-1185">Reference proteome</keyword>
<keyword evidence="3 6" id="KW-1133">Transmembrane helix</keyword>
<keyword evidence="4 6" id="KW-0472">Membrane</keyword>
<evidence type="ECO:0000256" key="4">
    <source>
        <dbReference type="ARBA" id="ARBA00023136"/>
    </source>
</evidence>
<feature type="transmembrane region" description="Helical" evidence="6">
    <location>
        <begin position="106"/>
        <end position="127"/>
    </location>
</feature>
<dbReference type="Proteomes" id="UP000807353">
    <property type="component" value="Unassembled WGS sequence"/>
</dbReference>
<dbReference type="SUPFAM" id="SSF103481">
    <property type="entry name" value="Multidrug resistance efflux transporter EmrE"/>
    <property type="match status" value="1"/>
</dbReference>
<name>A0A9P5Y0A3_9AGAR</name>
<feature type="transmembrane region" description="Helical" evidence="6">
    <location>
        <begin position="6"/>
        <end position="28"/>
    </location>
</feature>
<feature type="transmembrane region" description="Helical" evidence="6">
    <location>
        <begin position="320"/>
        <end position="341"/>
    </location>
</feature>
<evidence type="ECO:0000256" key="2">
    <source>
        <dbReference type="ARBA" id="ARBA00022692"/>
    </source>
</evidence>
<feature type="region of interest" description="Disordered" evidence="5">
    <location>
        <begin position="396"/>
        <end position="421"/>
    </location>
</feature>
<evidence type="ECO:0000256" key="3">
    <source>
        <dbReference type="ARBA" id="ARBA00022989"/>
    </source>
</evidence>
<dbReference type="InterPro" id="IPR008521">
    <property type="entry name" value="Mg_trans_NIPA"/>
</dbReference>
<dbReference type="PANTHER" id="PTHR12570">
    <property type="match status" value="1"/>
</dbReference>
<feature type="transmembrane region" description="Helical" evidence="6">
    <location>
        <begin position="248"/>
        <end position="269"/>
    </location>
</feature>
<sequence>MNATHISIPLGIFIGLLASFVQSLGLTIQRKSHVLNQLLPEQHQRVEHRRPLWLLGFFIFISSNILGSLVQIASLPVVILAPLGAVSLLWNAFFARLILGDLFSPWMILGTILIAGGAVLVAVFGIVPEPTRSLEDLLELFKRPTFVAYFSILGAAVFICLVITHIIDYSFTGKLSRFSLPTTPVSNTTILPSKSPVLTPGSTTPATNTGVLTERTPLLDPPLTHLVSSPIHKISHDPELHAINRTRLLLAISYASFSGIISGMCLLFAKSGVELLLLTWRGQNQFWRWQAWVLVFGLAAFALLQLWYLHKALVLADPTLVCPSAFCFYNLSSIVNGLVYFNQFSLISAWHLGLVVLGIIVLLGGVWVVSIKSGGSELDTGSWNEDPELVEDNEDQFMDSSSHSSETEVTGDQAPQIKGSKELNPTFDTEAESNVHLLSTYPNLNGFRGEMEDRTFLRSRPTASQTVPQLPSTRHEPLTPGLAQPISPTHPRPYRHQPTPDISHRFRHGQAQTTSFNHPHPHVPPPVIPLHPVSTLGAGFQIGLSPVSPGFAIAPRERGRKLSGLGLGVGPGFSDIVIDISSSDRREAQRRRTVSEGDVHRRILGLGSDRYTAPEWGSTIDTREEGVAVTQTATRKGKEREGGRERWRWLRDVFTGKV</sequence>
<evidence type="ECO:0000313" key="7">
    <source>
        <dbReference type="EMBL" id="KAF9459897.1"/>
    </source>
</evidence>